<dbReference type="InterPro" id="IPR003765">
    <property type="entry name" value="NO3_reductase_chaperone_NarJ"/>
</dbReference>
<evidence type="ECO:0000313" key="2">
    <source>
        <dbReference type="EMBL" id="AZS50476.1"/>
    </source>
</evidence>
<reference evidence="3" key="1">
    <citation type="submission" date="2018-06" db="EMBL/GenBank/DDBJ databases">
        <title>Complete genome of Pseudomonas insecticola strain QZS01.</title>
        <authorList>
            <person name="Wang J."/>
            <person name="Su Q."/>
        </authorList>
    </citation>
    <scope>NUCLEOTIDE SEQUENCE [LARGE SCALE GENOMIC DNA]</scope>
    <source>
        <strain evidence="3">QZS01</strain>
    </source>
</reference>
<dbReference type="NCBIfam" id="TIGR00684">
    <property type="entry name" value="narJ"/>
    <property type="match status" value="1"/>
</dbReference>
<dbReference type="PANTHER" id="PTHR43680:SF2">
    <property type="entry name" value="NITRATE REDUCTASE MOLYBDENUM COFACTOR ASSEMBLY CHAPERONE NARJ"/>
    <property type="match status" value="1"/>
</dbReference>
<sequence length="213" mass="23889">MNIYKILSVLLCYPEQELIDSVPAIGQILSELQVNNEYVQPLLTELATNDLITLQENYVQTFDRTPTQSLHLFEHIHGEDRIRGQAMVDLMQEYQNDGFEVTANELPDYLPLFLEYLAVCETKKATELLGEAIDVIGHIESKLSTNNSTYTGIFKQLISLSPTQPKPLITPPIRDMDEALEKFGPSSEGVEPLLQLNTSSACITCESSARQVK</sequence>
<dbReference type="InterPro" id="IPR036411">
    <property type="entry name" value="TorD-like_sf"/>
</dbReference>
<protein>
    <submittedName>
        <fullName evidence="2">Nitrate reductase molybdenum cofactor assembly chaperone</fullName>
    </submittedName>
</protein>
<dbReference type="EMBL" id="CP029822">
    <property type="protein sequence ID" value="AZS50476.1"/>
    <property type="molecule type" value="Genomic_DNA"/>
</dbReference>
<dbReference type="InterPro" id="IPR020945">
    <property type="entry name" value="DMSO/NO3_reduct_chaperone"/>
</dbReference>
<keyword evidence="3" id="KW-1185">Reference proteome</keyword>
<evidence type="ECO:0000256" key="1">
    <source>
        <dbReference type="ARBA" id="ARBA00023063"/>
    </source>
</evidence>
<gene>
    <name evidence="2" type="primary">narJ</name>
    <name evidence="2" type="ORF">DM558_06670</name>
</gene>
<accession>A0A3Q9JLH4</accession>
<dbReference type="SUPFAM" id="SSF89155">
    <property type="entry name" value="TorD-like"/>
    <property type="match status" value="1"/>
</dbReference>
<dbReference type="Proteomes" id="UP000273143">
    <property type="component" value="Chromosome"/>
</dbReference>
<keyword evidence="1" id="KW-0534">Nitrate assimilation</keyword>
<dbReference type="KEGG" id="emo:DM558_06670"/>
<dbReference type="PANTHER" id="PTHR43680">
    <property type="entry name" value="NITRATE REDUCTASE MOLYBDENUM COFACTOR ASSEMBLY CHAPERONE"/>
    <property type="match status" value="1"/>
</dbReference>
<dbReference type="Gene3D" id="1.10.3480.10">
    <property type="entry name" value="TorD-like"/>
    <property type="match status" value="1"/>
</dbReference>
<name>A0A3Q9JLH4_9GAMM</name>
<dbReference type="GO" id="GO:0016530">
    <property type="term" value="F:metallochaperone activity"/>
    <property type="evidence" value="ECO:0007669"/>
    <property type="project" value="TreeGrafter"/>
</dbReference>
<proteinExistence type="predicted"/>
<dbReference type="RefSeq" id="WP_127162854.1">
    <property type="nucleotide sequence ID" value="NZ_CP029822.1"/>
</dbReference>
<dbReference type="Pfam" id="PF02613">
    <property type="entry name" value="Nitrate_red_del"/>
    <property type="match status" value="1"/>
</dbReference>
<dbReference type="GO" id="GO:0051131">
    <property type="term" value="P:chaperone-mediated protein complex assembly"/>
    <property type="evidence" value="ECO:0007669"/>
    <property type="project" value="InterPro"/>
</dbReference>
<dbReference type="AlphaFoldDB" id="A0A3Q9JLH4"/>
<organism evidence="2 3">
    <name type="scientific">Entomomonas moraniae</name>
    <dbReference type="NCBI Taxonomy" id="2213226"/>
    <lineage>
        <taxon>Bacteria</taxon>
        <taxon>Pseudomonadati</taxon>
        <taxon>Pseudomonadota</taxon>
        <taxon>Gammaproteobacteria</taxon>
        <taxon>Pseudomonadales</taxon>
        <taxon>Pseudomonadaceae</taxon>
        <taxon>Entomomonas</taxon>
    </lineage>
</organism>
<evidence type="ECO:0000313" key="3">
    <source>
        <dbReference type="Proteomes" id="UP000273143"/>
    </source>
</evidence>
<dbReference type="GO" id="GO:0042128">
    <property type="term" value="P:nitrate assimilation"/>
    <property type="evidence" value="ECO:0007669"/>
    <property type="project" value="UniProtKB-KW"/>
</dbReference>
<dbReference type="GO" id="GO:0051082">
    <property type="term" value="F:unfolded protein binding"/>
    <property type="evidence" value="ECO:0007669"/>
    <property type="project" value="InterPro"/>
</dbReference>